<gene>
    <name evidence="2" type="ORF">EAG_03589</name>
</gene>
<feature type="region of interest" description="Disordered" evidence="1">
    <location>
        <begin position="37"/>
        <end position="128"/>
    </location>
</feature>
<organism evidence="3">
    <name type="scientific">Camponotus floridanus</name>
    <name type="common">Florida carpenter ant</name>
    <dbReference type="NCBI Taxonomy" id="104421"/>
    <lineage>
        <taxon>Eukaryota</taxon>
        <taxon>Metazoa</taxon>
        <taxon>Ecdysozoa</taxon>
        <taxon>Arthropoda</taxon>
        <taxon>Hexapoda</taxon>
        <taxon>Insecta</taxon>
        <taxon>Pterygota</taxon>
        <taxon>Neoptera</taxon>
        <taxon>Endopterygota</taxon>
        <taxon>Hymenoptera</taxon>
        <taxon>Apocrita</taxon>
        <taxon>Aculeata</taxon>
        <taxon>Formicoidea</taxon>
        <taxon>Formicidae</taxon>
        <taxon>Formicinae</taxon>
        <taxon>Camponotus</taxon>
    </lineage>
</organism>
<feature type="compositionally biased region" description="Polar residues" evidence="1">
    <location>
        <begin position="87"/>
        <end position="103"/>
    </location>
</feature>
<evidence type="ECO:0000313" key="3">
    <source>
        <dbReference type="Proteomes" id="UP000000311"/>
    </source>
</evidence>
<feature type="compositionally biased region" description="Low complexity" evidence="1">
    <location>
        <begin position="63"/>
        <end position="76"/>
    </location>
</feature>
<dbReference type="Proteomes" id="UP000000311">
    <property type="component" value="Unassembled WGS sequence"/>
</dbReference>
<reference evidence="2 3" key="1">
    <citation type="journal article" date="2010" name="Science">
        <title>Genomic comparison of the ants Camponotus floridanus and Harpegnathos saltator.</title>
        <authorList>
            <person name="Bonasio R."/>
            <person name="Zhang G."/>
            <person name="Ye C."/>
            <person name="Mutti N.S."/>
            <person name="Fang X."/>
            <person name="Qin N."/>
            <person name="Donahue G."/>
            <person name="Yang P."/>
            <person name="Li Q."/>
            <person name="Li C."/>
            <person name="Zhang P."/>
            <person name="Huang Z."/>
            <person name="Berger S.L."/>
            <person name="Reinberg D."/>
            <person name="Wang J."/>
            <person name="Liebig J."/>
        </authorList>
    </citation>
    <scope>NUCLEOTIDE SEQUENCE [LARGE SCALE GENOMIC DNA]</scope>
    <source>
        <strain evidence="3">C129</strain>
    </source>
</reference>
<dbReference type="AlphaFoldDB" id="E2ANY7"/>
<keyword evidence="3" id="KW-1185">Reference proteome</keyword>
<feature type="compositionally biased region" description="Basic and acidic residues" evidence="1">
    <location>
        <begin position="108"/>
        <end position="127"/>
    </location>
</feature>
<evidence type="ECO:0000256" key="1">
    <source>
        <dbReference type="SAM" id="MobiDB-lite"/>
    </source>
</evidence>
<dbReference type="EMBL" id="GL441439">
    <property type="protein sequence ID" value="EFN64819.1"/>
    <property type="molecule type" value="Genomic_DNA"/>
</dbReference>
<protein>
    <submittedName>
        <fullName evidence="2">Uncharacterized protein</fullName>
    </submittedName>
</protein>
<proteinExistence type="predicted"/>
<sequence length="445" mass="50087">MDNEWRTNRLRCLRTGSRYSVSLAALSRIVSDAGAMRDTARSSGNQQFDRQGANVTAPPTVALPSSFGLSPPSLTPFDDTDLPPIRNNLSSSRNQRVSPNGRETPTIHLEKEGEKENEEMKGKESSLHYDNGNYDEKTEIDFSYNRNWRIFARCMKNVTLDAENYDIPWSLCSSTADLHANCYVQNEYAALFKGFHFEHLRASNTSKRLSEIPTFIKEALQFALYIFCLNICIHSRIRRTGRFGFPVCVSRGRHFTTFGGAINRRAWSDLCIDIGALKYTNVPLIGLSPPVRTIKAALHAVPKSLLTATPFKCNDRSTNSYGFFRGTQSNRQMQLAERNHRFLYSTSIGDTADLSASPQARGRDKRKIDNVFHRNRKLLTVGLVNKANGITTQAINTTIFGFKAHQIGPVVDRLPFQFCFKGYEDNKHDSSIDVGSCKSLAFQNN</sequence>
<accession>E2ANY7</accession>
<evidence type="ECO:0000313" key="2">
    <source>
        <dbReference type="EMBL" id="EFN64819.1"/>
    </source>
</evidence>
<dbReference type="InParanoid" id="E2ANY7"/>
<name>E2ANY7_CAMFO</name>